<keyword evidence="2" id="KW-1185">Reference proteome</keyword>
<dbReference type="Proteomes" id="UP000323597">
    <property type="component" value="Chromosome D03"/>
</dbReference>
<name>A0A5D2VNR4_GOSMU</name>
<proteinExistence type="predicted"/>
<accession>A0A5D2VNR4</accession>
<organism evidence="1 2">
    <name type="scientific">Gossypium mustelinum</name>
    <name type="common">Cotton</name>
    <name type="synonym">Gossypium caicoense</name>
    <dbReference type="NCBI Taxonomy" id="34275"/>
    <lineage>
        <taxon>Eukaryota</taxon>
        <taxon>Viridiplantae</taxon>
        <taxon>Streptophyta</taxon>
        <taxon>Embryophyta</taxon>
        <taxon>Tracheophyta</taxon>
        <taxon>Spermatophyta</taxon>
        <taxon>Magnoliopsida</taxon>
        <taxon>eudicotyledons</taxon>
        <taxon>Gunneridae</taxon>
        <taxon>Pentapetalae</taxon>
        <taxon>rosids</taxon>
        <taxon>malvids</taxon>
        <taxon>Malvales</taxon>
        <taxon>Malvaceae</taxon>
        <taxon>Malvoideae</taxon>
        <taxon>Gossypium</taxon>
    </lineage>
</organism>
<sequence>MQRGSFRKFLFGPKCADLASSGSGSSAGHGPPKRYRLEAIVQASNGAVSMIKIKKNPRLNPICPLKQKPSTPFLSCAVFNSTIAPLIRRRHTKAFVASAGTSTVSGAVMCRLA</sequence>
<reference evidence="1 2" key="1">
    <citation type="submission" date="2019-07" db="EMBL/GenBank/DDBJ databases">
        <title>WGS assembly of Gossypium mustelinum.</title>
        <authorList>
            <person name="Chen Z.J."/>
            <person name="Sreedasyam A."/>
            <person name="Ando A."/>
            <person name="Song Q."/>
            <person name="De L."/>
            <person name="Hulse-Kemp A."/>
            <person name="Ding M."/>
            <person name="Ye W."/>
            <person name="Kirkbride R."/>
            <person name="Jenkins J."/>
            <person name="Plott C."/>
            <person name="Lovell J."/>
            <person name="Lin Y.-M."/>
            <person name="Vaughn R."/>
            <person name="Liu B."/>
            <person name="Li W."/>
            <person name="Simpson S."/>
            <person name="Scheffler B."/>
            <person name="Saski C."/>
            <person name="Grover C."/>
            <person name="Hu G."/>
            <person name="Conover J."/>
            <person name="Carlson J."/>
            <person name="Shu S."/>
            <person name="Boston L."/>
            <person name="Williams M."/>
            <person name="Peterson D."/>
            <person name="Mcgee K."/>
            <person name="Jones D."/>
            <person name="Wendel J."/>
            <person name="Stelly D."/>
            <person name="Grimwood J."/>
            <person name="Schmutz J."/>
        </authorList>
    </citation>
    <scope>NUCLEOTIDE SEQUENCE [LARGE SCALE GENOMIC DNA]</scope>
    <source>
        <strain evidence="1">1408120.09</strain>
    </source>
</reference>
<protein>
    <submittedName>
        <fullName evidence="1">Uncharacterized protein</fullName>
    </submittedName>
</protein>
<dbReference type="AlphaFoldDB" id="A0A5D2VNR4"/>
<evidence type="ECO:0000313" key="2">
    <source>
        <dbReference type="Proteomes" id="UP000323597"/>
    </source>
</evidence>
<dbReference type="EMBL" id="CM017651">
    <property type="protein sequence ID" value="TYI91048.1"/>
    <property type="molecule type" value="Genomic_DNA"/>
</dbReference>
<gene>
    <name evidence="1" type="ORF">E1A91_D03G164400v1</name>
</gene>
<evidence type="ECO:0000313" key="1">
    <source>
        <dbReference type="EMBL" id="TYI91048.1"/>
    </source>
</evidence>